<gene>
    <name evidence="2" type="ORF">WG900_05965</name>
</gene>
<accession>A0ABU8S6C8</accession>
<organism evidence="2 3">
    <name type="scientific">Novosphingobium aquae</name>
    <dbReference type="NCBI Taxonomy" id="3133435"/>
    <lineage>
        <taxon>Bacteria</taxon>
        <taxon>Pseudomonadati</taxon>
        <taxon>Pseudomonadota</taxon>
        <taxon>Alphaproteobacteria</taxon>
        <taxon>Sphingomonadales</taxon>
        <taxon>Sphingomonadaceae</taxon>
        <taxon>Novosphingobium</taxon>
    </lineage>
</organism>
<protein>
    <submittedName>
        <fullName evidence="2">Uncharacterized protein</fullName>
    </submittedName>
</protein>
<dbReference type="RefSeq" id="WP_339965536.1">
    <property type="nucleotide sequence ID" value="NZ_JBBHJY010000002.1"/>
</dbReference>
<name>A0ABU8S6C8_9SPHN</name>
<reference evidence="2 3" key="1">
    <citation type="submission" date="2024-03" db="EMBL/GenBank/DDBJ databases">
        <authorList>
            <person name="Jo J.-H."/>
        </authorList>
    </citation>
    <scope>NUCLEOTIDE SEQUENCE [LARGE SCALE GENOMIC DNA]</scope>
    <source>
        <strain evidence="2 3">AS3R-12</strain>
    </source>
</reference>
<feature type="signal peptide" evidence="1">
    <location>
        <begin position="1"/>
        <end position="26"/>
    </location>
</feature>
<feature type="chain" id="PRO_5046276683" evidence="1">
    <location>
        <begin position="27"/>
        <end position="127"/>
    </location>
</feature>
<comment type="caution">
    <text evidence="2">The sequence shown here is derived from an EMBL/GenBank/DDBJ whole genome shotgun (WGS) entry which is preliminary data.</text>
</comment>
<evidence type="ECO:0000256" key="1">
    <source>
        <dbReference type="SAM" id="SignalP"/>
    </source>
</evidence>
<proteinExistence type="predicted"/>
<dbReference type="EMBL" id="JBBHJY010000002">
    <property type="protein sequence ID" value="MEJ6009461.1"/>
    <property type="molecule type" value="Genomic_DNA"/>
</dbReference>
<evidence type="ECO:0000313" key="3">
    <source>
        <dbReference type="Proteomes" id="UP001379235"/>
    </source>
</evidence>
<evidence type="ECO:0000313" key="2">
    <source>
        <dbReference type="EMBL" id="MEJ6009461.1"/>
    </source>
</evidence>
<keyword evidence="1" id="KW-0732">Signal</keyword>
<keyword evidence="3" id="KW-1185">Reference proteome</keyword>
<sequence length="127" mass="14881">MTKFTKIAAPALIAAMAFGVAVPAQAQHNQGRDYGYNHNNNGYNNGRGIEREITQLERQVSRNDNRDRISEREAAGLRRDVAQLRWTYRSYARDGLSSREVRTLQDRIQRIRHKLQNERHDRDGRRY</sequence>
<dbReference type="Proteomes" id="UP001379235">
    <property type="component" value="Unassembled WGS sequence"/>
</dbReference>